<dbReference type="EMBL" id="AMGO01000006">
    <property type="protein sequence ID" value="EKE45582.1"/>
    <property type="molecule type" value="Genomic_DNA"/>
</dbReference>
<dbReference type="InterPro" id="IPR037150">
    <property type="entry name" value="H-NS_C_dom_sf"/>
</dbReference>
<dbReference type="GO" id="GO:0005829">
    <property type="term" value="C:cytosol"/>
    <property type="evidence" value="ECO:0007669"/>
    <property type="project" value="TreeGrafter"/>
</dbReference>
<evidence type="ECO:0000313" key="7">
    <source>
        <dbReference type="EMBL" id="EKE45582.1"/>
    </source>
</evidence>
<dbReference type="SMART" id="SM00528">
    <property type="entry name" value="HNS"/>
    <property type="match status" value="1"/>
</dbReference>
<dbReference type="Gene3D" id="4.10.430.10">
    <property type="entry name" value="Histone-like protein H-NS, C-terminal domain"/>
    <property type="match status" value="1"/>
</dbReference>
<dbReference type="STRING" id="1231392.OCGS_0199"/>
<feature type="domain" description="DNA-binding protein H-NS-like C-terminal" evidence="6">
    <location>
        <begin position="57"/>
        <end position="102"/>
    </location>
</feature>
<dbReference type="InterPro" id="IPR027444">
    <property type="entry name" value="H-NS_C_dom"/>
</dbReference>
<keyword evidence="3" id="KW-0963">Cytoplasm</keyword>
<evidence type="ECO:0000259" key="6">
    <source>
        <dbReference type="SMART" id="SM00528"/>
    </source>
</evidence>
<feature type="region of interest" description="Disordered" evidence="5">
    <location>
        <begin position="42"/>
        <end position="102"/>
    </location>
</feature>
<dbReference type="Pfam" id="PF00816">
    <property type="entry name" value="Histone_HNS"/>
    <property type="match status" value="1"/>
</dbReference>
<keyword evidence="4" id="KW-0238">DNA-binding</keyword>
<evidence type="ECO:0000256" key="3">
    <source>
        <dbReference type="ARBA" id="ARBA00022490"/>
    </source>
</evidence>
<comment type="subcellular location">
    <subcellularLocation>
        <location evidence="1">Cytoplasm</location>
        <location evidence="1">Nucleoid</location>
    </subcellularLocation>
</comment>
<dbReference type="RefSeq" id="WP_007425352.1">
    <property type="nucleotide sequence ID" value="NZ_AMGO01000006.1"/>
</dbReference>
<sequence length="102" mass="11486">MDLSKMSRDELTKLRTDVDKALADFDNRRRAEARAAAEKVAREHGFALDDLTGNTDKKSGRKSPAKYRNPEDPRQTWTGRGRQPGWIKAALADGRPLSDFTI</sequence>
<dbReference type="AlphaFoldDB" id="K2HGL9"/>
<evidence type="ECO:0000313" key="8">
    <source>
        <dbReference type="Proteomes" id="UP000006765"/>
    </source>
</evidence>
<dbReference type="GO" id="GO:0003680">
    <property type="term" value="F:minor groove of adenine-thymine-rich DNA binding"/>
    <property type="evidence" value="ECO:0007669"/>
    <property type="project" value="TreeGrafter"/>
</dbReference>
<dbReference type="GO" id="GO:0003681">
    <property type="term" value="F:bent DNA binding"/>
    <property type="evidence" value="ECO:0007669"/>
    <property type="project" value="TreeGrafter"/>
</dbReference>
<dbReference type="PANTHER" id="PTHR38097">
    <property type="match status" value="1"/>
</dbReference>
<evidence type="ECO:0000256" key="5">
    <source>
        <dbReference type="SAM" id="MobiDB-lite"/>
    </source>
</evidence>
<dbReference type="PANTHER" id="PTHR38097:SF2">
    <property type="entry name" value="DNA-BINDING PROTEIN STPA"/>
    <property type="match status" value="1"/>
</dbReference>
<organism evidence="7 8">
    <name type="scientific">Oceaniovalibus guishaninsula JLT2003</name>
    <dbReference type="NCBI Taxonomy" id="1231392"/>
    <lineage>
        <taxon>Bacteria</taxon>
        <taxon>Pseudomonadati</taxon>
        <taxon>Pseudomonadota</taxon>
        <taxon>Alphaproteobacteria</taxon>
        <taxon>Rhodobacterales</taxon>
        <taxon>Roseobacteraceae</taxon>
        <taxon>Oceaniovalibus</taxon>
    </lineage>
</organism>
<name>K2HGL9_9RHOB</name>
<keyword evidence="8" id="KW-1185">Reference proteome</keyword>
<dbReference type="GO" id="GO:0009295">
    <property type="term" value="C:nucleoid"/>
    <property type="evidence" value="ECO:0007669"/>
    <property type="project" value="UniProtKB-SubCell"/>
</dbReference>
<proteinExistence type="inferred from homology"/>
<reference evidence="7 8" key="1">
    <citation type="journal article" date="2012" name="J. Bacteriol.">
        <title>Draft Genome Sequence of Oceaniovalibus guishaninsula JLT2003T.</title>
        <authorList>
            <person name="Tang K."/>
            <person name="Liu K."/>
            <person name="Jiao N."/>
        </authorList>
    </citation>
    <scope>NUCLEOTIDE SEQUENCE [LARGE SCALE GENOMIC DNA]</scope>
    <source>
        <strain evidence="7 8">JLT2003</strain>
    </source>
</reference>
<dbReference type="GO" id="GO:0001217">
    <property type="term" value="F:DNA-binding transcription repressor activity"/>
    <property type="evidence" value="ECO:0007669"/>
    <property type="project" value="TreeGrafter"/>
</dbReference>
<protein>
    <submittedName>
        <fullName evidence="7">Histone-like nucleoid-structuring protein H-NS</fullName>
    </submittedName>
</protein>
<dbReference type="GO" id="GO:0032993">
    <property type="term" value="C:protein-DNA complex"/>
    <property type="evidence" value="ECO:0007669"/>
    <property type="project" value="TreeGrafter"/>
</dbReference>
<dbReference type="OrthoDB" id="5297879at2"/>
<dbReference type="Proteomes" id="UP000006765">
    <property type="component" value="Unassembled WGS sequence"/>
</dbReference>
<dbReference type="GO" id="GO:0000976">
    <property type="term" value="F:transcription cis-regulatory region binding"/>
    <property type="evidence" value="ECO:0007669"/>
    <property type="project" value="TreeGrafter"/>
</dbReference>
<comment type="caution">
    <text evidence="7">The sequence shown here is derived from an EMBL/GenBank/DDBJ whole genome shotgun (WGS) entry which is preliminary data.</text>
</comment>
<gene>
    <name evidence="7" type="ORF">OCGS_0199</name>
</gene>
<dbReference type="SUPFAM" id="SSF81273">
    <property type="entry name" value="H-NS histone-like proteins"/>
    <property type="match status" value="1"/>
</dbReference>
<evidence type="ECO:0000256" key="4">
    <source>
        <dbReference type="ARBA" id="ARBA00023125"/>
    </source>
</evidence>
<evidence type="ECO:0000256" key="1">
    <source>
        <dbReference type="ARBA" id="ARBA00004453"/>
    </source>
</evidence>
<dbReference type="eggNOG" id="COG2916">
    <property type="taxonomic scope" value="Bacteria"/>
</dbReference>
<evidence type="ECO:0000256" key="2">
    <source>
        <dbReference type="ARBA" id="ARBA00010610"/>
    </source>
</evidence>
<accession>K2HGL9</accession>
<comment type="similarity">
    <text evidence="2">Belongs to the histone-like protein H-NS family.</text>
</comment>